<keyword evidence="1" id="KW-0472">Membrane</keyword>
<feature type="transmembrane region" description="Helical" evidence="1">
    <location>
        <begin position="151"/>
        <end position="168"/>
    </location>
</feature>
<sequence length="181" mass="20236">MVANMMMTLAQWLTPRAQTAWFAAMQGEYAALTRGRSGWALGCLGAAAGWRLQADGVWLVTCLAFPFLLEPLSRFWWEITLPSPEGTMGYVLSQFPKASLWCVIGMVWPRRLWATAILSVLTYMTYTYAVFWIRFDMPLTGYVNHMDLPPIVGEGAVLALALLSVWAGRASRRAVRKSHSA</sequence>
<gene>
    <name evidence="2" type="ORF">EM6_1366</name>
</gene>
<reference evidence="3" key="2">
    <citation type="journal article" date="2017" name="Plant Physiol. Biochem.">
        <title>Differential oxidative and antioxidative response of duckweed Lemna minor toward plant growth promoting/inhibiting bacteria.</title>
        <authorList>
            <person name="Ishizawa H."/>
            <person name="Kuroda M."/>
            <person name="Morikawa M."/>
            <person name="Ike M."/>
        </authorList>
    </citation>
    <scope>NUCLEOTIDE SEQUENCE [LARGE SCALE GENOMIC DNA]</scope>
    <source>
        <strain evidence="3">M6</strain>
    </source>
</reference>
<evidence type="ECO:0000313" key="2">
    <source>
        <dbReference type="EMBL" id="BBF80781.1"/>
    </source>
</evidence>
<accession>A0A3G9G4W6</accession>
<dbReference type="EMBL" id="AP018827">
    <property type="protein sequence ID" value="BBF80781.1"/>
    <property type="molecule type" value="Genomic_DNA"/>
</dbReference>
<proteinExistence type="predicted"/>
<keyword evidence="1" id="KW-1133">Transmembrane helix</keyword>
<organism evidence="2 3">
    <name type="scientific">Asticcacaulis excentricus</name>
    <dbReference type="NCBI Taxonomy" id="78587"/>
    <lineage>
        <taxon>Bacteria</taxon>
        <taxon>Pseudomonadati</taxon>
        <taxon>Pseudomonadota</taxon>
        <taxon>Alphaproteobacteria</taxon>
        <taxon>Caulobacterales</taxon>
        <taxon>Caulobacteraceae</taxon>
        <taxon>Asticcacaulis</taxon>
    </lineage>
</organism>
<evidence type="ECO:0000313" key="3">
    <source>
        <dbReference type="Proteomes" id="UP000278756"/>
    </source>
</evidence>
<dbReference type="Proteomes" id="UP000278756">
    <property type="component" value="Chromosome 1"/>
</dbReference>
<reference evidence="3" key="1">
    <citation type="journal article" date="2017" name="Biotechnol. Biofuels">
        <title>Evaluation of environmental bacterial communities as a factor affecting the growth of duckweed Lemna minor.</title>
        <authorList>
            <person name="Ishizawa H."/>
            <person name="Kuroda M."/>
            <person name="Morikawa M."/>
            <person name="Ike M."/>
        </authorList>
    </citation>
    <scope>NUCLEOTIDE SEQUENCE [LARGE SCALE GENOMIC DNA]</scope>
    <source>
        <strain evidence="3">M6</strain>
    </source>
</reference>
<keyword evidence="1" id="KW-0812">Transmembrane</keyword>
<name>A0A3G9G4W6_9CAUL</name>
<evidence type="ECO:0000256" key="1">
    <source>
        <dbReference type="SAM" id="Phobius"/>
    </source>
</evidence>
<protein>
    <submittedName>
        <fullName evidence="2">Uncharacterized protein</fullName>
    </submittedName>
</protein>
<feature type="transmembrane region" description="Helical" evidence="1">
    <location>
        <begin position="112"/>
        <end position="131"/>
    </location>
</feature>
<dbReference type="AlphaFoldDB" id="A0A3G9G4W6"/>